<sequence length="351" mass="38253">MHGVRAFRPVTPAEMAWQTDLGVGDPDYVELWWFDAALDNGWQVGIGLYRSRPYDGGRPAITVNLLRPGHEYLEAHAAFAPEEFEALPFGGRWGADNELVGEVSPAGDPVSFRLRLAVGGLRLRLDGAVVCSGVKFTTASPGFTHYRAETGTAVGWWPVAPRADVSGSVTVDGETVDVSGRVHAEKQLSSLPLAGASRRRSAQSVWTWGHFTCGEYTGVWTDSAASEQLGFRHFTPFMLYHGGEPVLSTFAFASYVERFRVEPATGLPRPEVVTLKAAEGDREFFARLTDGRVSDQFELNGEAGAYYCRQVGTIHAELYHWGRATRLTGEVVHEWGTQAGNFPFAAGGAPT</sequence>
<dbReference type="EMBL" id="JBHLUH010000039">
    <property type="protein sequence ID" value="MFC0529989.1"/>
    <property type="molecule type" value="Genomic_DNA"/>
</dbReference>
<keyword evidence="2" id="KW-1185">Reference proteome</keyword>
<dbReference type="RefSeq" id="WP_377253067.1">
    <property type="nucleotide sequence ID" value="NZ_JBHLUH010000039.1"/>
</dbReference>
<evidence type="ECO:0008006" key="3">
    <source>
        <dbReference type="Google" id="ProtNLM"/>
    </source>
</evidence>
<dbReference type="Proteomes" id="UP001589867">
    <property type="component" value="Unassembled WGS sequence"/>
</dbReference>
<protein>
    <recommendedName>
        <fullName evidence="3">AttH domain-containing protein</fullName>
    </recommendedName>
</protein>
<comment type="caution">
    <text evidence="1">The sequence shown here is derived from an EMBL/GenBank/DDBJ whole genome shotgun (WGS) entry which is preliminary data.</text>
</comment>
<name>A0ABV6M610_9ACTN</name>
<evidence type="ECO:0000313" key="1">
    <source>
        <dbReference type="EMBL" id="MFC0529989.1"/>
    </source>
</evidence>
<reference evidence="1 2" key="1">
    <citation type="submission" date="2024-09" db="EMBL/GenBank/DDBJ databases">
        <authorList>
            <person name="Sun Q."/>
            <person name="Mori K."/>
        </authorList>
    </citation>
    <scope>NUCLEOTIDE SEQUENCE [LARGE SCALE GENOMIC DNA]</scope>
    <source>
        <strain evidence="1 2">TBRC 3947</strain>
    </source>
</reference>
<gene>
    <name evidence="1" type="ORF">ACFFIA_20205</name>
</gene>
<organism evidence="1 2">
    <name type="scientific">Phytohabitans kaempferiae</name>
    <dbReference type="NCBI Taxonomy" id="1620943"/>
    <lineage>
        <taxon>Bacteria</taxon>
        <taxon>Bacillati</taxon>
        <taxon>Actinomycetota</taxon>
        <taxon>Actinomycetes</taxon>
        <taxon>Micromonosporales</taxon>
        <taxon>Micromonosporaceae</taxon>
    </lineage>
</organism>
<dbReference type="SUPFAM" id="SSF159245">
    <property type="entry name" value="AttH-like"/>
    <property type="match status" value="1"/>
</dbReference>
<accession>A0ABV6M610</accession>
<evidence type="ECO:0000313" key="2">
    <source>
        <dbReference type="Proteomes" id="UP001589867"/>
    </source>
</evidence>
<proteinExistence type="predicted"/>